<dbReference type="GO" id="GO:0004356">
    <property type="term" value="F:glutamine synthetase activity"/>
    <property type="evidence" value="ECO:0007669"/>
    <property type="project" value="InterPro"/>
</dbReference>
<gene>
    <name evidence="6" type="ORF">J8N05_45575</name>
</gene>
<evidence type="ECO:0000313" key="7">
    <source>
        <dbReference type="Proteomes" id="UP000677413"/>
    </source>
</evidence>
<dbReference type="PROSITE" id="PS51987">
    <property type="entry name" value="GS_CATALYTIC"/>
    <property type="match status" value="1"/>
</dbReference>
<dbReference type="AlphaFoldDB" id="A0A940Y4I5"/>
<dbReference type="EMBL" id="JAGPYQ010000002">
    <property type="protein sequence ID" value="MBQ0855443.1"/>
    <property type="molecule type" value="Genomic_DNA"/>
</dbReference>
<dbReference type="SUPFAM" id="SSF55931">
    <property type="entry name" value="Glutamine synthetase/guanido kinase"/>
    <property type="match status" value="1"/>
</dbReference>
<proteinExistence type="inferred from homology"/>
<dbReference type="Gene3D" id="3.30.590.10">
    <property type="entry name" value="Glutamine synthetase/guanido kinase, catalytic domain"/>
    <property type="match status" value="1"/>
</dbReference>
<keyword evidence="2" id="KW-0436">Ligase</keyword>
<dbReference type="InterPro" id="IPR036651">
    <property type="entry name" value="Gln_synt_N_sf"/>
</dbReference>
<sequence>MTSATSSDPLYVAHPPLLKPEELERLVRDGEITTVVLAVPDMQGRLKGKLHDARGFMHRFGGSEMCAYVLATDVDMNPQPGYALTGWHDGFGDLRAVPDGQAMRRLPYLPGTVLVHGDAVHHDGRPVDVAPRQMLHRQLQALRSFGLEAKAGVESEYMLYNGTQAQVRRRGYRGLTPVSPYNLDYALDHPPAVSAFFEDLRSALHGAGCPPEAFKTEGAPGQVEVTWPYGDPMRACDDYTVHKHAVRHLAERHEMVPTFMAAPRTGVGSGLHLHVSLWHDDEDPAFYAPQPDVLPSELMQHSIAGLIAALPHMVPLFAPFANSYKRYRPRSFAPTRFTWGRDNRSCAVRVIGEETNPHLEVRLAGADANPYLALAAVIAAINYGLRNEPKLPEPCTGDGYSADDALPVPNNLDEALTDFAESEIAQNAFGASAVDHYAHAAEIELAVAEGQVTDWELRRGFDRA</sequence>
<evidence type="ECO:0000256" key="4">
    <source>
        <dbReference type="RuleBase" id="RU000384"/>
    </source>
</evidence>
<dbReference type="Pfam" id="PF00120">
    <property type="entry name" value="Gln-synt_C"/>
    <property type="match status" value="1"/>
</dbReference>
<dbReference type="SUPFAM" id="SSF54368">
    <property type="entry name" value="Glutamine synthetase, N-terminal domain"/>
    <property type="match status" value="1"/>
</dbReference>
<evidence type="ECO:0000256" key="1">
    <source>
        <dbReference type="ARBA" id="ARBA00009897"/>
    </source>
</evidence>
<dbReference type="PANTHER" id="PTHR43785">
    <property type="entry name" value="GAMMA-GLUTAMYLPUTRESCINE SYNTHETASE"/>
    <property type="match status" value="1"/>
</dbReference>
<evidence type="ECO:0000256" key="3">
    <source>
        <dbReference type="PROSITE-ProRule" id="PRU01331"/>
    </source>
</evidence>
<organism evidence="6 7">
    <name type="scientific">Streptomyces liliiviolaceus</name>
    <dbReference type="NCBI Taxonomy" id="2823109"/>
    <lineage>
        <taxon>Bacteria</taxon>
        <taxon>Bacillati</taxon>
        <taxon>Actinomycetota</taxon>
        <taxon>Actinomycetes</taxon>
        <taxon>Kitasatosporales</taxon>
        <taxon>Streptomycetaceae</taxon>
        <taxon>Streptomyces</taxon>
    </lineage>
</organism>
<evidence type="ECO:0000256" key="2">
    <source>
        <dbReference type="ARBA" id="ARBA00022598"/>
    </source>
</evidence>
<dbReference type="GO" id="GO:0006542">
    <property type="term" value="P:glutamine biosynthetic process"/>
    <property type="evidence" value="ECO:0007669"/>
    <property type="project" value="InterPro"/>
</dbReference>
<protein>
    <submittedName>
        <fullName evidence="6">Glutamine synthetase</fullName>
    </submittedName>
</protein>
<comment type="caution">
    <text evidence="6">The sequence shown here is derived from an EMBL/GenBank/DDBJ whole genome shotgun (WGS) entry which is preliminary data.</text>
</comment>
<reference evidence="6 7" key="1">
    <citation type="submission" date="2021-04" db="EMBL/GenBank/DDBJ databases">
        <authorList>
            <person name="Tang X."/>
            <person name="Zhou X."/>
            <person name="Chen X."/>
            <person name="Cernava T."/>
            <person name="Zhang C."/>
        </authorList>
    </citation>
    <scope>NUCLEOTIDE SEQUENCE [LARGE SCALE GENOMIC DNA]</scope>
    <source>
        <strain evidence="6 7">BH-SS-21</strain>
    </source>
</reference>
<dbReference type="RefSeq" id="WP_210893799.1">
    <property type="nucleotide sequence ID" value="NZ_JAGPYQ010000002.1"/>
</dbReference>
<comment type="similarity">
    <text evidence="1 3 4">Belongs to the glutamine synthetase family.</text>
</comment>
<evidence type="ECO:0000313" key="6">
    <source>
        <dbReference type="EMBL" id="MBQ0855443.1"/>
    </source>
</evidence>
<dbReference type="PANTHER" id="PTHR43785:SF12">
    <property type="entry name" value="TYPE-1 GLUTAMINE SYNTHETASE 2"/>
    <property type="match status" value="1"/>
</dbReference>
<dbReference type="SMART" id="SM01230">
    <property type="entry name" value="Gln-synt_C"/>
    <property type="match status" value="1"/>
</dbReference>
<dbReference type="InterPro" id="IPR014746">
    <property type="entry name" value="Gln_synth/guanido_kin_cat_dom"/>
</dbReference>
<accession>A0A940Y4I5</accession>
<evidence type="ECO:0000259" key="5">
    <source>
        <dbReference type="PROSITE" id="PS51987"/>
    </source>
</evidence>
<feature type="domain" description="GS catalytic" evidence="5">
    <location>
        <begin position="131"/>
        <end position="464"/>
    </location>
</feature>
<keyword evidence="7" id="KW-1185">Reference proteome</keyword>
<dbReference type="Proteomes" id="UP000677413">
    <property type="component" value="Unassembled WGS sequence"/>
</dbReference>
<dbReference type="InterPro" id="IPR008146">
    <property type="entry name" value="Gln_synth_cat_dom"/>
</dbReference>
<dbReference type="Gene3D" id="3.10.20.70">
    <property type="entry name" value="Glutamine synthetase, N-terminal domain"/>
    <property type="match status" value="1"/>
</dbReference>
<name>A0A940Y4I5_9ACTN</name>